<dbReference type="Gene3D" id="1.20.58.1080">
    <property type="match status" value="1"/>
</dbReference>
<evidence type="ECO:0000256" key="1">
    <source>
        <dbReference type="ARBA" id="ARBA00001936"/>
    </source>
</evidence>
<evidence type="ECO:0000256" key="8">
    <source>
        <dbReference type="ARBA" id="ARBA00022840"/>
    </source>
</evidence>
<keyword evidence="9" id="KW-0809">Transit peptide</keyword>
<dbReference type="PROSITE" id="PS51194">
    <property type="entry name" value="HELICASE_CTER"/>
    <property type="match status" value="1"/>
</dbReference>
<evidence type="ECO:0000256" key="7">
    <source>
        <dbReference type="ARBA" id="ARBA00022806"/>
    </source>
</evidence>
<feature type="region of interest" description="Disordered" evidence="12">
    <location>
        <begin position="55"/>
        <end position="94"/>
    </location>
</feature>
<dbReference type="InterPro" id="IPR050699">
    <property type="entry name" value="RNA-DNA_Helicase"/>
</dbReference>
<dbReference type="EC" id="3.6.4.13" evidence="4"/>
<dbReference type="SMART" id="SM00490">
    <property type="entry name" value="HELICc"/>
    <property type="match status" value="1"/>
</dbReference>
<comment type="subcellular location">
    <subcellularLocation>
        <location evidence="3">Mitochondrion matrix</location>
    </subcellularLocation>
</comment>
<evidence type="ECO:0000259" key="14">
    <source>
        <dbReference type="PROSITE" id="PS51194"/>
    </source>
</evidence>
<dbReference type="InterPro" id="IPR044774">
    <property type="entry name" value="Suv3_DEXQc"/>
</dbReference>
<dbReference type="CDD" id="cd18805">
    <property type="entry name" value="SF2_C_suv3"/>
    <property type="match status" value="1"/>
</dbReference>
<feature type="domain" description="Helicase ATP-binding" evidence="13">
    <location>
        <begin position="217"/>
        <end position="334"/>
    </location>
</feature>
<keyword evidence="16" id="KW-1185">Reference proteome</keyword>
<evidence type="ECO:0000256" key="6">
    <source>
        <dbReference type="ARBA" id="ARBA00022801"/>
    </source>
</evidence>
<evidence type="ECO:0000259" key="13">
    <source>
        <dbReference type="PROSITE" id="PS51192"/>
    </source>
</evidence>
<dbReference type="Proteomes" id="UP001479436">
    <property type="component" value="Unassembled WGS sequence"/>
</dbReference>
<dbReference type="InterPro" id="IPR055206">
    <property type="entry name" value="DEXQc_SUV3"/>
</dbReference>
<reference evidence="15 16" key="1">
    <citation type="submission" date="2023-04" db="EMBL/GenBank/DDBJ databases">
        <title>Genome of Basidiobolus ranarum AG-B5.</title>
        <authorList>
            <person name="Stajich J.E."/>
            <person name="Carter-House D."/>
            <person name="Gryganskyi A."/>
        </authorList>
    </citation>
    <scope>NUCLEOTIDE SEQUENCE [LARGE SCALE GENOMIC DNA]</scope>
    <source>
        <strain evidence="15 16">AG-B5</strain>
    </source>
</reference>
<dbReference type="InterPro" id="IPR001650">
    <property type="entry name" value="Helicase_C-like"/>
</dbReference>
<feature type="domain" description="Helicase C-terminal" evidence="14">
    <location>
        <begin position="377"/>
        <end position="535"/>
    </location>
</feature>
<dbReference type="PANTHER" id="PTHR12131:SF1">
    <property type="entry name" value="ATP-DEPENDENT RNA HELICASE SUPV3L1, MITOCHONDRIAL-RELATED"/>
    <property type="match status" value="1"/>
</dbReference>
<dbReference type="Gene3D" id="3.40.50.300">
    <property type="entry name" value="P-loop containing nucleotide triphosphate hydrolases"/>
    <property type="match status" value="2"/>
</dbReference>
<comment type="cofactor">
    <cofactor evidence="2">
        <name>Mg(2+)</name>
        <dbReference type="ChEBI" id="CHEBI:18420"/>
    </cofactor>
</comment>
<dbReference type="PROSITE" id="PS51192">
    <property type="entry name" value="HELICASE_ATP_BIND_1"/>
    <property type="match status" value="1"/>
</dbReference>
<dbReference type="Pfam" id="PF18147">
    <property type="entry name" value="Suv3_C_1"/>
    <property type="match status" value="1"/>
</dbReference>
<dbReference type="GO" id="GO:0016787">
    <property type="term" value="F:hydrolase activity"/>
    <property type="evidence" value="ECO:0007669"/>
    <property type="project" value="UniProtKB-KW"/>
</dbReference>
<keyword evidence="8" id="KW-0067">ATP-binding</keyword>
<dbReference type="Gene3D" id="1.20.272.40">
    <property type="match status" value="1"/>
</dbReference>
<name>A0ABR2W6U8_9FUNG</name>
<dbReference type="InterPro" id="IPR027417">
    <property type="entry name" value="P-loop_NTPase"/>
</dbReference>
<sequence>MLSLSRLRSNGFLGTWSTLSRHVTSKPNLLLRNQFHQNSRLLEEGNIARTVFKQPATGKIPPKVRTEYRSPNNANPPNSGAASKGAADDVPIPPNKIQYKGKVTQPIAMQILRARLAHLQSDPKFIKHCEDLGISAEVFKQNSIFFAQAVLRGQIPRCTAQDLLPIISEEGQESVDRYLSSAFFTYIEENISEEDLETLNSLREITDLRYPGEWYPAARSMQRKIILHVGPTNSGKTYNALKCLEESESGVYCGPLRLLALEIFERMNKKGKLCNLVTGEEQRIVGEEAPLVSSTVEMVNLKKRVKVAVVDEIQMIADKDRGWAWTQAVLGLQAEEIHLCGEPSIVPLVSEICRNMNEEVEVRKYDRLSSLKILSHSLNSSFRNVRKGDCVVTFSRKNIFAVKKAIEQETKLKCAVIYGSLPPETRSEQAKLFNDANSEYDVLVASDAIGMGLNLNIRRVVFETLLKFNGIAMRPVSLSQIKQIAGRAGRFGTAYDVGEVTTLDHFDLKILHRAMKTSIPTVQHAGLQANVNVVEMFAYQFPNDSFSALLSKFEDLAKVDGRYFLCNFHNQKRIADLIDELSMSIQERYQFVTAPANIKDPVVSKSLLQFASDFSEGAISPLDLHIKLPSKAPKSMAELKNLESYHRVILLYMWLGYRFPDIFNSGDSARELKLTCEGLINESLRNMHFARKAPARKMETDIVGFNSEAFPTKDLVFDRSKDPNLIPVNPVDQVK</sequence>
<dbReference type="SUPFAM" id="SSF52540">
    <property type="entry name" value="P-loop containing nucleoside triphosphate hydrolases"/>
    <property type="match status" value="1"/>
</dbReference>
<keyword evidence="5" id="KW-0547">Nucleotide-binding</keyword>
<evidence type="ECO:0000256" key="4">
    <source>
        <dbReference type="ARBA" id="ARBA00012552"/>
    </source>
</evidence>
<dbReference type="CDD" id="cd17913">
    <property type="entry name" value="DEXQc_Suv3"/>
    <property type="match status" value="1"/>
</dbReference>
<dbReference type="SMART" id="SM00487">
    <property type="entry name" value="DEXDc"/>
    <property type="match status" value="1"/>
</dbReference>
<organism evidence="15 16">
    <name type="scientific">Basidiobolus ranarum</name>
    <dbReference type="NCBI Taxonomy" id="34480"/>
    <lineage>
        <taxon>Eukaryota</taxon>
        <taxon>Fungi</taxon>
        <taxon>Fungi incertae sedis</taxon>
        <taxon>Zoopagomycota</taxon>
        <taxon>Entomophthoromycotina</taxon>
        <taxon>Basidiobolomycetes</taxon>
        <taxon>Basidiobolales</taxon>
        <taxon>Basidiobolaceae</taxon>
        <taxon>Basidiobolus</taxon>
    </lineage>
</organism>
<dbReference type="GO" id="GO:0003724">
    <property type="term" value="F:RNA helicase activity"/>
    <property type="evidence" value="ECO:0007669"/>
    <property type="project" value="UniProtKB-EC"/>
</dbReference>
<dbReference type="EMBL" id="JASJQH010006975">
    <property type="protein sequence ID" value="KAK9721560.1"/>
    <property type="molecule type" value="Genomic_DNA"/>
</dbReference>
<evidence type="ECO:0000256" key="12">
    <source>
        <dbReference type="SAM" id="MobiDB-lite"/>
    </source>
</evidence>
<dbReference type="InterPro" id="IPR022192">
    <property type="entry name" value="SUV3_C"/>
</dbReference>
<evidence type="ECO:0000256" key="10">
    <source>
        <dbReference type="ARBA" id="ARBA00023128"/>
    </source>
</evidence>
<evidence type="ECO:0000256" key="5">
    <source>
        <dbReference type="ARBA" id="ARBA00022741"/>
    </source>
</evidence>
<evidence type="ECO:0000256" key="2">
    <source>
        <dbReference type="ARBA" id="ARBA00001946"/>
    </source>
</evidence>
<dbReference type="PANTHER" id="PTHR12131">
    <property type="entry name" value="ATP-DEPENDENT RNA AND DNA HELICASE"/>
    <property type="match status" value="1"/>
</dbReference>
<feature type="compositionally biased region" description="Low complexity" evidence="12">
    <location>
        <begin position="70"/>
        <end position="83"/>
    </location>
</feature>
<gene>
    <name evidence="15" type="primary">SUV3</name>
    <name evidence="15" type="ORF">K7432_003303</name>
</gene>
<dbReference type="Pfam" id="PF22527">
    <property type="entry name" value="DEXQc_Suv3"/>
    <property type="match status" value="1"/>
</dbReference>
<comment type="caution">
    <text evidence="15">The sequence shown here is derived from an EMBL/GenBank/DDBJ whole genome shotgun (WGS) entry which is preliminary data.</text>
</comment>
<comment type="cofactor">
    <cofactor evidence="1">
        <name>Mn(2+)</name>
        <dbReference type="ChEBI" id="CHEBI:29035"/>
    </cofactor>
</comment>
<evidence type="ECO:0000256" key="3">
    <source>
        <dbReference type="ARBA" id="ARBA00004305"/>
    </source>
</evidence>
<dbReference type="Pfam" id="PF12513">
    <property type="entry name" value="SUV3_C"/>
    <property type="match status" value="1"/>
</dbReference>
<evidence type="ECO:0000313" key="16">
    <source>
        <dbReference type="Proteomes" id="UP001479436"/>
    </source>
</evidence>
<evidence type="ECO:0000256" key="11">
    <source>
        <dbReference type="ARBA" id="ARBA00047984"/>
    </source>
</evidence>
<evidence type="ECO:0000256" key="9">
    <source>
        <dbReference type="ARBA" id="ARBA00022946"/>
    </source>
</evidence>
<dbReference type="InterPro" id="IPR041082">
    <property type="entry name" value="Suv3_C_1"/>
</dbReference>
<dbReference type="InterPro" id="IPR014001">
    <property type="entry name" value="Helicase_ATP-bd"/>
</dbReference>
<protein>
    <recommendedName>
        <fullName evidence="4">RNA helicase</fullName>
        <ecNumber evidence="4">3.6.4.13</ecNumber>
    </recommendedName>
</protein>
<keyword evidence="6 15" id="KW-0378">Hydrolase</keyword>
<accession>A0ABR2W6U8</accession>
<dbReference type="Pfam" id="PF00271">
    <property type="entry name" value="Helicase_C"/>
    <property type="match status" value="1"/>
</dbReference>
<keyword evidence="10" id="KW-0496">Mitochondrion</keyword>
<evidence type="ECO:0000313" key="15">
    <source>
        <dbReference type="EMBL" id="KAK9721560.1"/>
    </source>
</evidence>
<proteinExistence type="predicted"/>
<keyword evidence="7 15" id="KW-0347">Helicase</keyword>
<comment type="catalytic activity">
    <reaction evidence="11">
        <text>ATP + H2O = ADP + phosphate + H(+)</text>
        <dbReference type="Rhea" id="RHEA:13065"/>
        <dbReference type="ChEBI" id="CHEBI:15377"/>
        <dbReference type="ChEBI" id="CHEBI:15378"/>
        <dbReference type="ChEBI" id="CHEBI:30616"/>
        <dbReference type="ChEBI" id="CHEBI:43474"/>
        <dbReference type="ChEBI" id="CHEBI:456216"/>
        <dbReference type="EC" id="3.6.4.13"/>
    </reaction>
</comment>